<evidence type="ECO:0000256" key="2">
    <source>
        <dbReference type="ARBA" id="ARBA00022448"/>
    </source>
</evidence>
<comment type="subcellular location">
    <subcellularLocation>
        <location evidence="1">Membrane</location>
        <topology evidence="1">Multi-pass membrane protein</topology>
    </subcellularLocation>
</comment>
<evidence type="ECO:0000259" key="7">
    <source>
        <dbReference type="PROSITE" id="PS50850"/>
    </source>
</evidence>
<proteinExistence type="predicted"/>
<evidence type="ECO:0000313" key="8">
    <source>
        <dbReference type="EMBL" id="VDO13134.1"/>
    </source>
</evidence>
<dbReference type="GO" id="GO:0016020">
    <property type="term" value="C:membrane"/>
    <property type="evidence" value="ECO:0007669"/>
    <property type="project" value="UniProtKB-SubCell"/>
</dbReference>
<feature type="transmembrane region" description="Helical" evidence="6">
    <location>
        <begin position="393"/>
        <end position="413"/>
    </location>
</feature>
<dbReference type="GO" id="GO:0022857">
    <property type="term" value="F:transmembrane transporter activity"/>
    <property type="evidence" value="ECO:0007669"/>
    <property type="project" value="InterPro"/>
</dbReference>
<feature type="transmembrane region" description="Helical" evidence="6">
    <location>
        <begin position="244"/>
        <end position="263"/>
    </location>
</feature>
<evidence type="ECO:0000313" key="10">
    <source>
        <dbReference type="WBParaSite" id="HNAJ_0001246201-mRNA-1"/>
    </source>
</evidence>
<protein>
    <submittedName>
        <fullName evidence="10">MFS domain-containing protein</fullName>
    </submittedName>
</protein>
<sequence>MNPYVQEYMNITSGQTTWFSSTILAFQAIFMPLGGLIASRINYRWVLLAGLLFSSGGILLTSLTVKYGIGPYIASYCACFGIGMGLPYSLIFSIASSWFPDSRATVVGIVAAGFGLGALVFTPIQTRLIYPKNLDKIPKAFLILGGIVLGLEIVAMVLLREKPQDKNVELLSANDGDTSVEQVRSEKDERSAKNGPKSYTIMQALRSIDFYILWFIVFLDIIPVVLLTSTYKIFGFDLNFPDEFLSPIATTSAAFNCLGRVFWGFMVDKFSSKCPMMTFLSIWAAVFITFPFVGAGSKASGQPLYAIWVFLLFFALSAHFVVVPATCNRIFGPQNMATIYGIIYFATTPSALATAAIVSSFKLKGHWVEVYTSCGVVCIVGKFIDHCDSCSHVYFNSLGFFHFLAALTLSLFLRDKDAKCVGCTNSICASACNSCRKGLDAESRRDVVDSEDASAAPWTN</sequence>
<keyword evidence="9" id="KW-1185">Reference proteome</keyword>
<keyword evidence="4 6" id="KW-1133">Transmembrane helix</keyword>
<feature type="transmembrane region" description="Helical" evidence="6">
    <location>
        <begin position="104"/>
        <end position="121"/>
    </location>
</feature>
<name>A0A0R3TX74_RODNA</name>
<keyword evidence="2" id="KW-0813">Transport</keyword>
<evidence type="ECO:0000313" key="9">
    <source>
        <dbReference type="Proteomes" id="UP000278807"/>
    </source>
</evidence>
<gene>
    <name evidence="8" type="ORF">HNAJ_LOCUS12447</name>
</gene>
<dbReference type="InterPro" id="IPR036259">
    <property type="entry name" value="MFS_trans_sf"/>
</dbReference>
<dbReference type="OrthoDB" id="410267at2759"/>
<dbReference type="AlphaFoldDB" id="A0A0R3TX74"/>
<dbReference type="InterPro" id="IPR020846">
    <property type="entry name" value="MFS_dom"/>
</dbReference>
<dbReference type="Proteomes" id="UP000278807">
    <property type="component" value="Unassembled WGS sequence"/>
</dbReference>
<evidence type="ECO:0000256" key="5">
    <source>
        <dbReference type="ARBA" id="ARBA00023136"/>
    </source>
</evidence>
<keyword evidence="3 6" id="KW-0812">Transmembrane</keyword>
<feature type="domain" description="Major facilitator superfamily (MFS) profile" evidence="7">
    <location>
        <begin position="1"/>
        <end position="417"/>
    </location>
</feature>
<dbReference type="SUPFAM" id="SSF103473">
    <property type="entry name" value="MFS general substrate transporter"/>
    <property type="match status" value="1"/>
</dbReference>
<dbReference type="Gene3D" id="1.20.1250.20">
    <property type="entry name" value="MFS general substrate transporter like domains"/>
    <property type="match status" value="2"/>
</dbReference>
<dbReference type="PANTHER" id="PTHR43385">
    <property type="entry name" value="RIBOFLAVIN TRANSPORTER RIBJ"/>
    <property type="match status" value="1"/>
</dbReference>
<dbReference type="PANTHER" id="PTHR43385:SF1">
    <property type="entry name" value="RIBOFLAVIN TRANSPORTER RIBJ"/>
    <property type="match status" value="1"/>
</dbReference>
<dbReference type="WBParaSite" id="HNAJ_0001246201-mRNA-1">
    <property type="protein sequence ID" value="HNAJ_0001246201-mRNA-1"/>
    <property type="gene ID" value="HNAJ_0001246201"/>
</dbReference>
<evidence type="ECO:0000256" key="3">
    <source>
        <dbReference type="ARBA" id="ARBA00022692"/>
    </source>
</evidence>
<organism evidence="10">
    <name type="scientific">Rodentolepis nana</name>
    <name type="common">Dwarf tapeworm</name>
    <name type="synonym">Hymenolepis nana</name>
    <dbReference type="NCBI Taxonomy" id="102285"/>
    <lineage>
        <taxon>Eukaryota</taxon>
        <taxon>Metazoa</taxon>
        <taxon>Spiralia</taxon>
        <taxon>Lophotrochozoa</taxon>
        <taxon>Platyhelminthes</taxon>
        <taxon>Cestoda</taxon>
        <taxon>Eucestoda</taxon>
        <taxon>Cyclophyllidea</taxon>
        <taxon>Hymenolepididae</taxon>
        <taxon>Rodentolepis</taxon>
    </lineage>
</organism>
<accession>A0A0R3TX74</accession>
<dbReference type="Pfam" id="PF07690">
    <property type="entry name" value="MFS_1"/>
    <property type="match status" value="1"/>
</dbReference>
<dbReference type="EMBL" id="UZAE01014320">
    <property type="protein sequence ID" value="VDO13134.1"/>
    <property type="molecule type" value="Genomic_DNA"/>
</dbReference>
<feature type="transmembrane region" description="Helical" evidence="6">
    <location>
        <begin position="141"/>
        <end position="159"/>
    </location>
</feature>
<feature type="transmembrane region" description="Helical" evidence="6">
    <location>
        <begin position="339"/>
        <end position="361"/>
    </location>
</feature>
<feature type="transmembrane region" description="Helical" evidence="6">
    <location>
        <begin position="73"/>
        <end position="92"/>
    </location>
</feature>
<dbReference type="InterPro" id="IPR011701">
    <property type="entry name" value="MFS"/>
</dbReference>
<evidence type="ECO:0000256" key="1">
    <source>
        <dbReference type="ARBA" id="ARBA00004141"/>
    </source>
</evidence>
<feature type="transmembrane region" description="Helical" evidence="6">
    <location>
        <begin position="305"/>
        <end position="327"/>
    </location>
</feature>
<evidence type="ECO:0000256" key="6">
    <source>
        <dbReference type="SAM" id="Phobius"/>
    </source>
</evidence>
<dbReference type="InterPro" id="IPR052983">
    <property type="entry name" value="MFS_Riboflavin_Transporter"/>
</dbReference>
<dbReference type="PROSITE" id="PS50850">
    <property type="entry name" value="MFS"/>
    <property type="match status" value="1"/>
</dbReference>
<evidence type="ECO:0000256" key="4">
    <source>
        <dbReference type="ARBA" id="ARBA00022989"/>
    </source>
</evidence>
<feature type="transmembrane region" description="Helical" evidence="6">
    <location>
        <begin position="211"/>
        <end position="232"/>
    </location>
</feature>
<feature type="transmembrane region" description="Helical" evidence="6">
    <location>
        <begin position="18"/>
        <end position="38"/>
    </location>
</feature>
<feature type="transmembrane region" description="Helical" evidence="6">
    <location>
        <begin position="45"/>
        <end position="67"/>
    </location>
</feature>
<reference evidence="8 9" key="2">
    <citation type="submission" date="2018-11" db="EMBL/GenBank/DDBJ databases">
        <authorList>
            <consortium name="Pathogen Informatics"/>
        </authorList>
    </citation>
    <scope>NUCLEOTIDE SEQUENCE [LARGE SCALE GENOMIC DNA]</scope>
</reference>
<keyword evidence="5 6" id="KW-0472">Membrane</keyword>
<reference evidence="10" key="1">
    <citation type="submission" date="2017-02" db="UniProtKB">
        <authorList>
            <consortium name="WormBaseParasite"/>
        </authorList>
    </citation>
    <scope>IDENTIFICATION</scope>
</reference>
<feature type="transmembrane region" description="Helical" evidence="6">
    <location>
        <begin position="275"/>
        <end position="293"/>
    </location>
</feature>